<accession>A0A840AL10</accession>
<evidence type="ECO:0000313" key="2">
    <source>
        <dbReference type="EMBL" id="MBB3930282.1"/>
    </source>
</evidence>
<dbReference type="InterPro" id="IPR028973">
    <property type="entry name" value="PhnB-like"/>
</dbReference>
<comment type="caution">
    <text evidence="2">The sequence shown here is derived from an EMBL/GenBank/DDBJ whole genome shotgun (WGS) entry which is preliminary data.</text>
</comment>
<protein>
    <submittedName>
        <fullName evidence="2">PhnB protein</fullName>
    </submittedName>
</protein>
<sequence length="136" mass="14969">MQAHTYLIFNGDCREAFETYARILGGRIETITTFAGTPAEGYVPPQWKDKILHAVLRFGDTTLFGSDAGSPNYEKPQGFGVALVLDDPAEAERIFNALAEGGTITMAFSQTFWAHRFGMATDRFGIPWIVNCEKAG</sequence>
<dbReference type="SUPFAM" id="SSF54593">
    <property type="entry name" value="Glyoxalase/Bleomycin resistance protein/Dihydroxybiphenyl dioxygenase"/>
    <property type="match status" value="1"/>
</dbReference>
<evidence type="ECO:0000259" key="1">
    <source>
        <dbReference type="Pfam" id="PF06983"/>
    </source>
</evidence>
<dbReference type="Pfam" id="PF06983">
    <property type="entry name" value="3-dmu-9_3-mt"/>
    <property type="match status" value="1"/>
</dbReference>
<dbReference type="InterPro" id="IPR029068">
    <property type="entry name" value="Glyas_Bleomycin-R_OHBP_Dase"/>
</dbReference>
<evidence type="ECO:0000313" key="3">
    <source>
        <dbReference type="Proteomes" id="UP000553963"/>
    </source>
</evidence>
<keyword evidence="3" id="KW-1185">Reference proteome</keyword>
<dbReference type="PANTHER" id="PTHR33990:SF1">
    <property type="entry name" value="PROTEIN YJDN"/>
    <property type="match status" value="1"/>
</dbReference>
<organism evidence="2 3">
    <name type="scientific">Kaistia hirudinis</name>
    <dbReference type="NCBI Taxonomy" id="1293440"/>
    <lineage>
        <taxon>Bacteria</taxon>
        <taxon>Pseudomonadati</taxon>
        <taxon>Pseudomonadota</taxon>
        <taxon>Alphaproteobacteria</taxon>
        <taxon>Hyphomicrobiales</taxon>
        <taxon>Kaistiaceae</taxon>
        <taxon>Kaistia</taxon>
    </lineage>
</organism>
<name>A0A840AL10_9HYPH</name>
<dbReference type="CDD" id="cd06588">
    <property type="entry name" value="PhnB_like"/>
    <property type="match status" value="1"/>
</dbReference>
<dbReference type="EMBL" id="JACIDS010000002">
    <property type="protein sequence ID" value="MBB3930282.1"/>
    <property type="molecule type" value="Genomic_DNA"/>
</dbReference>
<reference evidence="2 3" key="1">
    <citation type="submission" date="2020-08" db="EMBL/GenBank/DDBJ databases">
        <title>Genomic Encyclopedia of Type Strains, Phase IV (KMG-IV): sequencing the most valuable type-strain genomes for metagenomic binning, comparative biology and taxonomic classification.</title>
        <authorList>
            <person name="Goeker M."/>
        </authorList>
    </citation>
    <scope>NUCLEOTIDE SEQUENCE [LARGE SCALE GENOMIC DNA]</scope>
    <source>
        <strain evidence="2 3">DSM 25966</strain>
    </source>
</reference>
<proteinExistence type="predicted"/>
<gene>
    <name evidence="2" type="ORF">GGR25_001321</name>
</gene>
<dbReference type="Proteomes" id="UP000553963">
    <property type="component" value="Unassembled WGS sequence"/>
</dbReference>
<dbReference type="Gene3D" id="3.10.180.10">
    <property type="entry name" value="2,3-Dihydroxybiphenyl 1,2-Dioxygenase, domain 1"/>
    <property type="match status" value="1"/>
</dbReference>
<dbReference type="RefSeq" id="WP_183397959.1">
    <property type="nucleotide sequence ID" value="NZ_JACIDS010000002.1"/>
</dbReference>
<dbReference type="PANTHER" id="PTHR33990">
    <property type="entry name" value="PROTEIN YJDN-RELATED"/>
    <property type="match status" value="1"/>
</dbReference>
<feature type="domain" description="PhnB-like" evidence="1">
    <location>
        <begin position="4"/>
        <end position="130"/>
    </location>
</feature>
<dbReference type="AlphaFoldDB" id="A0A840AL10"/>